<evidence type="ECO:0000313" key="9">
    <source>
        <dbReference type="EMBL" id="AKP53201.1"/>
    </source>
</evidence>
<accession>A0A0H4PFE3</accession>
<evidence type="ECO:0000256" key="5">
    <source>
        <dbReference type="ARBA" id="ARBA00023237"/>
    </source>
</evidence>
<evidence type="ECO:0000256" key="4">
    <source>
        <dbReference type="ARBA" id="ARBA00023136"/>
    </source>
</evidence>
<keyword evidence="3 6" id="KW-0732">Signal</keyword>
<protein>
    <submittedName>
        <fullName evidence="9">Putative nutrient binding outer membrane protein</fullName>
    </submittedName>
</protein>
<evidence type="ECO:0000256" key="3">
    <source>
        <dbReference type="ARBA" id="ARBA00022729"/>
    </source>
</evidence>
<feature type="chain" id="PRO_5005208780" evidence="6">
    <location>
        <begin position="21"/>
        <end position="569"/>
    </location>
</feature>
<dbReference type="STRING" id="320787.CA2015_3832"/>
<feature type="domain" description="RagB/SusD" evidence="7">
    <location>
        <begin position="423"/>
        <end position="566"/>
    </location>
</feature>
<dbReference type="Proteomes" id="UP000036520">
    <property type="component" value="Chromosome"/>
</dbReference>
<dbReference type="Pfam" id="PF14322">
    <property type="entry name" value="SusD-like_3"/>
    <property type="match status" value="1"/>
</dbReference>
<dbReference type="OrthoDB" id="906516at2"/>
<keyword evidence="5" id="KW-0998">Cell outer membrane</keyword>
<dbReference type="Gene3D" id="1.25.40.390">
    <property type="match status" value="1"/>
</dbReference>
<name>A0A0H4PFE3_9BACT</name>
<reference evidence="9 10" key="1">
    <citation type="submission" date="2015-07" db="EMBL/GenBank/DDBJ databases">
        <authorList>
            <person name="Kim K.M."/>
        </authorList>
    </citation>
    <scope>NUCLEOTIDE SEQUENCE [LARGE SCALE GENOMIC DNA]</scope>
    <source>
        <strain evidence="9 10">KCTC 12363</strain>
    </source>
</reference>
<dbReference type="Pfam" id="PF07980">
    <property type="entry name" value="SusD_RagB"/>
    <property type="match status" value="1"/>
</dbReference>
<dbReference type="PATRIC" id="fig|320787.5.peg.4193"/>
<dbReference type="AlphaFoldDB" id="A0A0H4PFE3"/>
<gene>
    <name evidence="9" type="ORF">CA2015_3832</name>
</gene>
<comment type="similarity">
    <text evidence="2">Belongs to the SusD family.</text>
</comment>
<dbReference type="GO" id="GO:0009279">
    <property type="term" value="C:cell outer membrane"/>
    <property type="evidence" value="ECO:0007669"/>
    <property type="project" value="UniProtKB-SubCell"/>
</dbReference>
<feature type="domain" description="SusD-like N-terminal" evidence="8">
    <location>
        <begin position="106"/>
        <end position="221"/>
    </location>
</feature>
<dbReference type="KEGG" id="camu:CA2015_3832"/>
<dbReference type="InterPro" id="IPR012944">
    <property type="entry name" value="SusD_RagB_dom"/>
</dbReference>
<feature type="signal peptide" evidence="6">
    <location>
        <begin position="1"/>
        <end position="20"/>
    </location>
</feature>
<dbReference type="PROSITE" id="PS51257">
    <property type="entry name" value="PROKAR_LIPOPROTEIN"/>
    <property type="match status" value="1"/>
</dbReference>
<evidence type="ECO:0000259" key="7">
    <source>
        <dbReference type="Pfam" id="PF07980"/>
    </source>
</evidence>
<keyword evidence="4" id="KW-0472">Membrane</keyword>
<evidence type="ECO:0000313" key="10">
    <source>
        <dbReference type="Proteomes" id="UP000036520"/>
    </source>
</evidence>
<proteinExistence type="inferred from homology"/>
<evidence type="ECO:0000259" key="8">
    <source>
        <dbReference type="Pfam" id="PF14322"/>
    </source>
</evidence>
<comment type="subcellular location">
    <subcellularLocation>
        <location evidence="1">Cell outer membrane</location>
    </subcellularLocation>
</comment>
<organism evidence="9 10">
    <name type="scientific">Cyclobacterium amurskyense</name>
    <dbReference type="NCBI Taxonomy" id="320787"/>
    <lineage>
        <taxon>Bacteria</taxon>
        <taxon>Pseudomonadati</taxon>
        <taxon>Bacteroidota</taxon>
        <taxon>Cytophagia</taxon>
        <taxon>Cytophagales</taxon>
        <taxon>Cyclobacteriaceae</taxon>
        <taxon>Cyclobacterium</taxon>
    </lineage>
</organism>
<keyword evidence="10" id="KW-1185">Reference proteome</keyword>
<evidence type="ECO:0000256" key="6">
    <source>
        <dbReference type="SAM" id="SignalP"/>
    </source>
</evidence>
<dbReference type="RefSeq" id="WP_084012044.1">
    <property type="nucleotide sequence ID" value="NZ_CP012040.1"/>
</dbReference>
<evidence type="ECO:0000256" key="2">
    <source>
        <dbReference type="ARBA" id="ARBA00006275"/>
    </source>
</evidence>
<sequence>MKKIKFNFVFLSLLILGFQACDESSILEEVPLDFASPENSFVTYSDFNSAVYALYDQTREILSNGEHRPLDYIYGTDLGYNGANQLNARFGSYLATLLPTSVVAEFHWQNYYKVISGANIILSRLENSTMTEGEKTSVEAKAKLFRGLSYRNLAHLYGGVPLELEEVSSPKTDYVRASRDEVYLQAASDLEFASANLPGISEVQDGEINNLAAYHILAEVYVSLNKWSEAIQASSMVIDDPNTALMNERFGSLSNAPGDVYWDLFRRYNQNRGVGNTEGIWVWQYEVDIPGGVISSSSKVGPQLERDHSPRPWSFIVRDPSGVSPFLPLGVSDYTGGRGIGRFRGTNHFNYGVWEYDWNDMRNSEYNFVRDVLFNNPASEWYGQKISDHEDLFRQSLDDTIRYFYPYQSKVTTPGQHPAELYVDPELKTLNSSTAGTTYSDQYHIRLAETYLLRAEAYLGNNQLTEAANDINVVRLRANAKLVSPSEVDIDYILDERMRELGVEEKRRLTLNRLEMLYERTNKYCDGRPDVTNHGVDVQPYHNLFPIPYTEIERNIGAVLTQNPGYDAD</sequence>
<dbReference type="EMBL" id="CP012040">
    <property type="protein sequence ID" value="AKP53201.1"/>
    <property type="molecule type" value="Genomic_DNA"/>
</dbReference>
<dbReference type="SUPFAM" id="SSF48452">
    <property type="entry name" value="TPR-like"/>
    <property type="match status" value="1"/>
</dbReference>
<dbReference type="InterPro" id="IPR033985">
    <property type="entry name" value="SusD-like_N"/>
</dbReference>
<evidence type="ECO:0000256" key="1">
    <source>
        <dbReference type="ARBA" id="ARBA00004442"/>
    </source>
</evidence>
<dbReference type="InterPro" id="IPR011990">
    <property type="entry name" value="TPR-like_helical_dom_sf"/>
</dbReference>